<keyword evidence="3" id="KW-1185">Reference proteome</keyword>
<name>A0ABT5UPN5_EUBLI</name>
<protein>
    <submittedName>
        <fullName evidence="2">Uncharacterized protein</fullName>
    </submittedName>
</protein>
<feature type="transmembrane region" description="Helical" evidence="1">
    <location>
        <begin position="96"/>
        <end position="113"/>
    </location>
</feature>
<organism evidence="2 3">
    <name type="scientific">Eubacterium limosum</name>
    <dbReference type="NCBI Taxonomy" id="1736"/>
    <lineage>
        <taxon>Bacteria</taxon>
        <taxon>Bacillati</taxon>
        <taxon>Bacillota</taxon>
        <taxon>Clostridia</taxon>
        <taxon>Eubacteriales</taxon>
        <taxon>Eubacteriaceae</taxon>
        <taxon>Eubacterium</taxon>
    </lineage>
</organism>
<dbReference type="EMBL" id="JAQSVD010000005">
    <property type="protein sequence ID" value="MDE1470907.1"/>
    <property type="molecule type" value="Genomic_DNA"/>
</dbReference>
<feature type="transmembrane region" description="Helical" evidence="1">
    <location>
        <begin position="30"/>
        <end position="52"/>
    </location>
</feature>
<accession>A0ABT5UPN5</accession>
<comment type="caution">
    <text evidence="2">The sequence shown here is derived from an EMBL/GenBank/DDBJ whole genome shotgun (WGS) entry which is preliminary data.</text>
</comment>
<reference evidence="2 3" key="1">
    <citation type="submission" date="2023-02" db="EMBL/GenBank/DDBJ databases">
        <title>Comparative genome analysis of Eubacterium limosum species.</title>
        <authorList>
            <person name="Bak J.E."/>
        </authorList>
    </citation>
    <scope>NUCLEOTIDE SEQUENCE [LARGE SCALE GENOMIC DNA]</scope>
    <source>
        <strain evidence="2 3">KGMB01548</strain>
    </source>
</reference>
<proteinExistence type="predicted"/>
<evidence type="ECO:0000256" key="1">
    <source>
        <dbReference type="SAM" id="Phobius"/>
    </source>
</evidence>
<keyword evidence="1" id="KW-0812">Transmembrane</keyword>
<dbReference type="Proteomes" id="UP001215087">
    <property type="component" value="Unassembled WGS sequence"/>
</dbReference>
<sequence>MLVGLVIGLLLAASIKTITDTISSLSGKEVMLMFASFMYVVSLLISGIFYIPMGILGLKHRKKPEKAKQIKELGIIGIILSIIVFVISLFTGAWPIKVWFFVNIIIMAVYYYIADHNLQKNKN</sequence>
<feature type="transmembrane region" description="Helical" evidence="1">
    <location>
        <begin position="73"/>
        <end position="90"/>
    </location>
</feature>
<evidence type="ECO:0000313" key="2">
    <source>
        <dbReference type="EMBL" id="MDE1470907.1"/>
    </source>
</evidence>
<keyword evidence="1" id="KW-0472">Membrane</keyword>
<gene>
    <name evidence="2" type="ORF">PTZ04_11650</name>
</gene>
<evidence type="ECO:0000313" key="3">
    <source>
        <dbReference type="Proteomes" id="UP001215087"/>
    </source>
</evidence>
<keyword evidence="1" id="KW-1133">Transmembrane helix</keyword>
<dbReference type="RefSeq" id="WP_227206488.1">
    <property type="nucleotide sequence ID" value="NZ_JAJCLO010000004.1"/>
</dbReference>